<keyword evidence="2" id="KW-1185">Reference proteome</keyword>
<comment type="caution">
    <text evidence="1">The sequence shown here is derived from an EMBL/GenBank/DDBJ whole genome shotgun (WGS) entry which is preliminary data.</text>
</comment>
<proteinExistence type="predicted"/>
<sequence length="608" mass="70186">MPGHIHEYFNRDPANWSILDFLNESDEEPFCLKIDFYIKSLENIADTEQGSRKKSARVLLDRYKVASFSLSHETGVGAQLTYLMQKASRRSSTGPTGTQVAFWSPQTDRKKAKEWEDKRSHRQVNIHKKIIGNGNVIGVVGNVSNSKVSVAEPSLKKRDQEGKDDDKVLKRTKSIDRVENIDDGEVDPDYNEDDYSNYDIDPNIELSEEQIPVQSHLKYPDKDSPDDFWVLPSGKSIDIIIPLVICTLVCSPSYLGIIRIGSKIRKPEWIEQKDWDYLNSSVDYPHYDLSTEIEDLFIVLLDTNSLNEYKKCLYNITFDHENDIEMIFVTDVLLWFAKNVFNTTSTFHSINKNEALLGSLMIHPVLQYLVNATKHVIYVPGEIYLKASANQRLLRRNLKPDDDKPLGMKVDGSFQFPDERGLEIGMVELSGGYLTNDLPRYLKDHVKGYWGCRDLLNDVITNFNHGDYKILRRLRVWFFHVHGLEVQIWGMDLPVSKVYRMFLMGTFQFPISWENHHELRGLDDTLKVLEEFKRSHRRNTLLRFQSIALKNYIGDAKSSPQKPTGKKSRIINPVEHLMHHDHDDSDYDDPPSPSPSGHSRYPHQLNSD</sequence>
<reference evidence="1" key="1">
    <citation type="submission" date="2021-06" db="EMBL/GenBank/DDBJ databases">
        <authorList>
            <person name="Kallberg Y."/>
            <person name="Tangrot J."/>
            <person name="Rosling A."/>
        </authorList>
    </citation>
    <scope>NUCLEOTIDE SEQUENCE</scope>
    <source>
        <strain evidence="1">28 12/20/2015</strain>
    </source>
</reference>
<protein>
    <submittedName>
        <fullName evidence="1">6311_t:CDS:1</fullName>
    </submittedName>
</protein>
<name>A0ACA9K3F9_9GLOM</name>
<organism evidence="1 2">
    <name type="scientific">Cetraspora pellucida</name>
    <dbReference type="NCBI Taxonomy" id="1433469"/>
    <lineage>
        <taxon>Eukaryota</taxon>
        <taxon>Fungi</taxon>
        <taxon>Fungi incertae sedis</taxon>
        <taxon>Mucoromycota</taxon>
        <taxon>Glomeromycotina</taxon>
        <taxon>Glomeromycetes</taxon>
        <taxon>Diversisporales</taxon>
        <taxon>Gigasporaceae</taxon>
        <taxon>Cetraspora</taxon>
    </lineage>
</organism>
<dbReference type="EMBL" id="CAJVPW010000295">
    <property type="protein sequence ID" value="CAG8449254.1"/>
    <property type="molecule type" value="Genomic_DNA"/>
</dbReference>
<accession>A0ACA9K3F9</accession>
<evidence type="ECO:0000313" key="2">
    <source>
        <dbReference type="Proteomes" id="UP000789366"/>
    </source>
</evidence>
<dbReference type="Proteomes" id="UP000789366">
    <property type="component" value="Unassembled WGS sequence"/>
</dbReference>
<evidence type="ECO:0000313" key="1">
    <source>
        <dbReference type="EMBL" id="CAG8449254.1"/>
    </source>
</evidence>
<gene>
    <name evidence="1" type="ORF">SPELUC_LOCUS698</name>
</gene>